<evidence type="ECO:0000313" key="1">
    <source>
        <dbReference type="EMBL" id="UQF79582.1"/>
    </source>
</evidence>
<evidence type="ECO:0000313" key="2">
    <source>
        <dbReference type="Proteomes" id="UP000830236"/>
    </source>
</evidence>
<evidence type="ECO:0008006" key="3">
    <source>
        <dbReference type="Google" id="ProtNLM"/>
    </source>
</evidence>
<name>A0A9E7ALT6_9ACTO</name>
<dbReference type="AlphaFoldDB" id="A0A9E7ALT6"/>
<proteinExistence type="predicted"/>
<protein>
    <recommendedName>
        <fullName evidence="3">GIY-YIG nuclease family protein</fullName>
    </recommendedName>
</protein>
<sequence length="171" mass="19750">MSKPGIYMMLGDPTDKKPEVYIGQAKRRKNGNGTTHLIIEHIDRGEHLFCQWAIMLVDDAHKFGPTELTNLENTFTLAAQEAGLTRVRNGCEPSNSELTLATRLRLDKVVETTRLMLGALGIYIFDPHERHRACLAREVRRADLRRPHHRRPRVHILQHCRHLRGQLQPQR</sequence>
<reference evidence="1" key="1">
    <citation type="submission" date="2022-05" db="EMBL/GenBank/DDBJ databases">
        <title>Using nanopore sequencing to obtain complete genomes from saliva samples.</title>
        <authorList>
            <person name="Baker J.L."/>
        </authorList>
    </citation>
    <scope>NUCLEOTIDE SEQUENCE</scope>
    <source>
        <strain evidence="1">JCVI-JB-Ag32</strain>
    </source>
</reference>
<accession>A0A9E7ALT6</accession>
<dbReference type="KEGG" id="agh:M3I41_08405"/>
<dbReference type="EMBL" id="CP097095">
    <property type="protein sequence ID" value="UQF79582.1"/>
    <property type="molecule type" value="Genomic_DNA"/>
</dbReference>
<dbReference type="Proteomes" id="UP000830236">
    <property type="component" value="Chromosome"/>
</dbReference>
<organism evidence="1 2">
    <name type="scientific">Actinomyces graevenitzii</name>
    <dbReference type="NCBI Taxonomy" id="55565"/>
    <lineage>
        <taxon>Bacteria</taxon>
        <taxon>Bacillati</taxon>
        <taxon>Actinomycetota</taxon>
        <taxon>Actinomycetes</taxon>
        <taxon>Actinomycetales</taxon>
        <taxon>Actinomycetaceae</taxon>
        <taxon>Actinomyces</taxon>
    </lineage>
</organism>
<gene>
    <name evidence="1" type="ORF">M3I41_08405</name>
</gene>